<name>A0AAV6SR07_SOLSE</name>
<feature type="region of interest" description="Disordered" evidence="1">
    <location>
        <begin position="1"/>
        <end position="41"/>
    </location>
</feature>
<evidence type="ECO:0000313" key="2">
    <source>
        <dbReference type="EMBL" id="KAG7519452.1"/>
    </source>
</evidence>
<evidence type="ECO:0000313" key="3">
    <source>
        <dbReference type="Proteomes" id="UP000693946"/>
    </source>
</evidence>
<accession>A0AAV6SR07</accession>
<dbReference type="Proteomes" id="UP000693946">
    <property type="component" value="Linkage Group LG11"/>
</dbReference>
<protein>
    <submittedName>
        <fullName evidence="2">Uncharacterized protein</fullName>
    </submittedName>
</protein>
<organism evidence="2 3">
    <name type="scientific">Solea senegalensis</name>
    <name type="common">Senegalese sole</name>
    <dbReference type="NCBI Taxonomy" id="28829"/>
    <lineage>
        <taxon>Eukaryota</taxon>
        <taxon>Metazoa</taxon>
        <taxon>Chordata</taxon>
        <taxon>Craniata</taxon>
        <taxon>Vertebrata</taxon>
        <taxon>Euteleostomi</taxon>
        <taxon>Actinopterygii</taxon>
        <taxon>Neopterygii</taxon>
        <taxon>Teleostei</taxon>
        <taxon>Neoteleostei</taxon>
        <taxon>Acanthomorphata</taxon>
        <taxon>Carangaria</taxon>
        <taxon>Pleuronectiformes</taxon>
        <taxon>Pleuronectoidei</taxon>
        <taxon>Soleidae</taxon>
        <taxon>Solea</taxon>
    </lineage>
</organism>
<reference evidence="2 3" key="1">
    <citation type="journal article" date="2021" name="Sci. Rep.">
        <title>Chromosome anchoring in Senegalese sole (Solea senegalensis) reveals sex-associated markers and genome rearrangements in flatfish.</title>
        <authorList>
            <person name="Guerrero-Cozar I."/>
            <person name="Gomez-Garrido J."/>
            <person name="Berbel C."/>
            <person name="Martinez-Blanch J.F."/>
            <person name="Alioto T."/>
            <person name="Claros M.G."/>
            <person name="Gagnaire P.A."/>
            <person name="Manchado M."/>
        </authorList>
    </citation>
    <scope>NUCLEOTIDE SEQUENCE [LARGE SCALE GENOMIC DNA]</scope>
    <source>
        <strain evidence="2">Sse05_10M</strain>
    </source>
</reference>
<gene>
    <name evidence="2" type="ORF">JOB18_009315</name>
</gene>
<dbReference type="AlphaFoldDB" id="A0AAV6SR07"/>
<evidence type="ECO:0000256" key="1">
    <source>
        <dbReference type="SAM" id="MobiDB-lite"/>
    </source>
</evidence>
<comment type="caution">
    <text evidence="2">The sequence shown here is derived from an EMBL/GenBank/DDBJ whole genome shotgun (WGS) entry which is preliminary data.</text>
</comment>
<feature type="compositionally biased region" description="Basic and acidic residues" evidence="1">
    <location>
        <begin position="1"/>
        <end position="18"/>
    </location>
</feature>
<keyword evidence="3" id="KW-1185">Reference proteome</keyword>
<proteinExistence type="predicted"/>
<dbReference type="EMBL" id="JAGKHQ010000003">
    <property type="protein sequence ID" value="KAG7519452.1"/>
    <property type="molecule type" value="Genomic_DNA"/>
</dbReference>
<feature type="compositionally biased region" description="Basic and acidic residues" evidence="1">
    <location>
        <begin position="27"/>
        <end position="39"/>
    </location>
</feature>
<sequence length="56" mass="6309">MDGNKRNRGCESVEDKMSSKFIIRPQTPDDNRITAEKSHHVQSKALWDAAAHDKTG</sequence>